<evidence type="ECO:0000256" key="9">
    <source>
        <dbReference type="ARBA" id="ARBA00022619"/>
    </source>
</evidence>
<comment type="similarity">
    <text evidence="6">In the C-terminal section; belongs to the GTP cyclohydrolase II family.</text>
</comment>
<comment type="similarity">
    <text evidence="14 15">Belongs to the DHBP synthase family.</text>
</comment>
<feature type="site" description="Essential for catalytic activity" evidence="14">
    <location>
        <position position="166"/>
    </location>
</feature>
<gene>
    <name evidence="14" type="primary">ribB</name>
    <name evidence="16" type="ORF">SAMN06297382_1224</name>
</gene>
<evidence type="ECO:0000256" key="6">
    <source>
        <dbReference type="ARBA" id="ARBA00008976"/>
    </source>
</evidence>
<dbReference type="OrthoDB" id="9793111at2"/>
<comment type="cofactor">
    <cofactor evidence="2">
        <name>Mn(2+)</name>
        <dbReference type="ChEBI" id="CHEBI:29035"/>
    </cofactor>
</comment>
<comment type="function">
    <text evidence="3 14 15">Catalyzes the conversion of D-ribulose 5-phosphate to formate and 3,4-dihydroxy-2-butanone 4-phosphate.</text>
</comment>
<dbReference type="GO" id="GO:0003935">
    <property type="term" value="F:GTP cyclohydrolase II activity"/>
    <property type="evidence" value="ECO:0007669"/>
    <property type="project" value="TreeGrafter"/>
</dbReference>
<keyword evidence="11 14" id="KW-0460">Magnesium</keyword>
<feature type="binding site" evidence="14">
    <location>
        <begin position="27"/>
        <end position="28"/>
    </location>
    <ligand>
        <name>D-ribulose 5-phosphate</name>
        <dbReference type="ChEBI" id="CHEBI:58121"/>
    </ligand>
</feature>
<dbReference type="FunFam" id="3.90.870.10:FF:000001">
    <property type="entry name" value="Riboflavin biosynthesis protein RibBA"/>
    <property type="match status" value="1"/>
</dbReference>
<keyword evidence="12 14" id="KW-0464">Manganese</keyword>
<evidence type="ECO:0000256" key="12">
    <source>
        <dbReference type="ARBA" id="ARBA00023211"/>
    </source>
</evidence>
<evidence type="ECO:0000313" key="16">
    <source>
        <dbReference type="EMBL" id="SNT72188.1"/>
    </source>
</evidence>
<feature type="binding site" evidence="14">
    <location>
        <position position="28"/>
    </location>
    <ligand>
        <name>Mg(2+)</name>
        <dbReference type="ChEBI" id="CHEBI:18420"/>
        <label>1</label>
    </ligand>
</feature>
<reference evidence="16 17" key="1">
    <citation type="submission" date="2017-07" db="EMBL/GenBank/DDBJ databases">
        <authorList>
            <person name="Sun Z.S."/>
            <person name="Albrecht U."/>
            <person name="Echele G."/>
            <person name="Lee C.C."/>
        </authorList>
    </citation>
    <scope>NUCLEOTIDE SEQUENCE [LARGE SCALE GENOMIC DNA]</scope>
    <source>
        <strain evidence="16 17">CGMCC 1.12710</strain>
    </source>
</reference>
<dbReference type="NCBIfam" id="TIGR00506">
    <property type="entry name" value="ribB"/>
    <property type="match status" value="1"/>
</dbReference>
<dbReference type="GO" id="GO:0008686">
    <property type="term" value="F:3,4-dihydroxy-2-butanone-4-phosphate synthase activity"/>
    <property type="evidence" value="ECO:0007669"/>
    <property type="project" value="UniProtKB-UniRule"/>
</dbReference>
<dbReference type="AlphaFoldDB" id="A0A239PPX2"/>
<keyword evidence="9 14" id="KW-0686">Riboflavin biosynthesis</keyword>
<dbReference type="InterPro" id="IPR000422">
    <property type="entry name" value="DHBP_synthase_RibB"/>
</dbReference>
<dbReference type="GO" id="GO:0000287">
    <property type="term" value="F:magnesium ion binding"/>
    <property type="evidence" value="ECO:0007669"/>
    <property type="project" value="UniProtKB-UniRule"/>
</dbReference>
<evidence type="ECO:0000256" key="3">
    <source>
        <dbReference type="ARBA" id="ARBA00002284"/>
    </source>
</evidence>
<evidence type="ECO:0000256" key="2">
    <source>
        <dbReference type="ARBA" id="ARBA00001936"/>
    </source>
</evidence>
<comment type="cofactor">
    <cofactor evidence="14 15">
        <name>Mg(2+)</name>
        <dbReference type="ChEBI" id="CHEBI:18420"/>
    </cofactor>
    <cofactor evidence="14 15">
        <name>Mn(2+)</name>
        <dbReference type="ChEBI" id="CHEBI:29035"/>
    </cofactor>
    <text evidence="14 15">Binds 2 divalent metal cations per subunit. Magnesium or manganese.</text>
</comment>
<protein>
    <recommendedName>
        <fullName evidence="8 14">3,4-dihydroxy-2-butanone 4-phosphate synthase</fullName>
        <shortName evidence="14 15">DHBP synthase</shortName>
        <ecNumber evidence="7 14">4.1.99.12</ecNumber>
    </recommendedName>
</protein>
<dbReference type="RefSeq" id="WP_089411704.1">
    <property type="nucleotide sequence ID" value="NZ_FZQA01000002.1"/>
</dbReference>
<evidence type="ECO:0000313" key="17">
    <source>
        <dbReference type="Proteomes" id="UP000198346"/>
    </source>
</evidence>
<dbReference type="UniPathway" id="UPA00275">
    <property type="reaction ID" value="UER00399"/>
</dbReference>
<comment type="pathway">
    <text evidence="4 14 15">Cofactor biosynthesis; riboflavin biosynthesis; 2-hydroxy-3-oxobutyl phosphate from D-ribulose 5-phosphate: step 1/1.</text>
</comment>
<dbReference type="GO" id="GO:0005829">
    <property type="term" value="C:cytosol"/>
    <property type="evidence" value="ECO:0007669"/>
    <property type="project" value="TreeGrafter"/>
</dbReference>
<feature type="binding site" evidence="14">
    <location>
        <position position="28"/>
    </location>
    <ligand>
        <name>Mg(2+)</name>
        <dbReference type="ChEBI" id="CHEBI:18420"/>
        <label>2</label>
    </ligand>
</feature>
<dbReference type="Proteomes" id="UP000198346">
    <property type="component" value="Unassembled WGS sequence"/>
</dbReference>
<feature type="binding site" evidence="14">
    <location>
        <begin position="142"/>
        <end position="146"/>
    </location>
    <ligand>
        <name>D-ribulose 5-phosphate</name>
        <dbReference type="ChEBI" id="CHEBI:58121"/>
    </ligand>
</feature>
<dbReference type="EMBL" id="FZQA01000002">
    <property type="protein sequence ID" value="SNT72188.1"/>
    <property type="molecule type" value="Genomic_DNA"/>
</dbReference>
<dbReference type="PANTHER" id="PTHR21327">
    <property type="entry name" value="GTP CYCLOHYDROLASE II-RELATED"/>
    <property type="match status" value="1"/>
</dbReference>
<proteinExistence type="inferred from homology"/>
<keyword evidence="13 14" id="KW-0456">Lyase</keyword>
<name>A0A239PPX2_9PROT</name>
<dbReference type="EC" id="4.1.99.12" evidence="7 14"/>
<comment type="similarity">
    <text evidence="5">In the N-terminal section; belongs to the DHBP synthase family.</text>
</comment>
<evidence type="ECO:0000256" key="11">
    <source>
        <dbReference type="ARBA" id="ARBA00022842"/>
    </source>
</evidence>
<comment type="subunit">
    <text evidence="14 15">Homodimer.</text>
</comment>
<dbReference type="Pfam" id="PF00926">
    <property type="entry name" value="DHBP_synthase"/>
    <property type="match status" value="1"/>
</dbReference>
<organism evidence="16 17">
    <name type="scientific">Amphiplicatus metriothermophilus</name>
    <dbReference type="NCBI Taxonomy" id="1519374"/>
    <lineage>
        <taxon>Bacteria</taxon>
        <taxon>Pseudomonadati</taxon>
        <taxon>Pseudomonadota</taxon>
        <taxon>Alphaproteobacteria</taxon>
        <taxon>Parvularculales</taxon>
        <taxon>Parvularculaceae</taxon>
        <taxon>Amphiplicatus</taxon>
    </lineage>
</organism>
<accession>A0A239PPX2</accession>
<evidence type="ECO:0000256" key="10">
    <source>
        <dbReference type="ARBA" id="ARBA00022723"/>
    </source>
</evidence>
<feature type="site" description="Essential for catalytic activity" evidence="14">
    <location>
        <position position="128"/>
    </location>
</feature>
<dbReference type="Gene3D" id="3.90.870.10">
    <property type="entry name" value="DHBP synthase"/>
    <property type="match status" value="1"/>
</dbReference>
<evidence type="ECO:0000256" key="8">
    <source>
        <dbReference type="ARBA" id="ARBA00018836"/>
    </source>
</evidence>
<comment type="catalytic activity">
    <reaction evidence="1 14 15">
        <text>D-ribulose 5-phosphate = (2S)-2-hydroxy-3-oxobutyl phosphate + formate + H(+)</text>
        <dbReference type="Rhea" id="RHEA:18457"/>
        <dbReference type="ChEBI" id="CHEBI:15378"/>
        <dbReference type="ChEBI" id="CHEBI:15740"/>
        <dbReference type="ChEBI" id="CHEBI:58121"/>
        <dbReference type="ChEBI" id="CHEBI:58830"/>
        <dbReference type="EC" id="4.1.99.12"/>
    </reaction>
</comment>
<dbReference type="PANTHER" id="PTHR21327:SF18">
    <property type="entry name" value="3,4-DIHYDROXY-2-BUTANONE 4-PHOSPHATE SYNTHASE"/>
    <property type="match status" value="1"/>
</dbReference>
<dbReference type="HAMAP" id="MF_00180">
    <property type="entry name" value="RibB"/>
    <property type="match status" value="1"/>
</dbReference>
<keyword evidence="17" id="KW-1185">Reference proteome</keyword>
<keyword evidence="10 14" id="KW-0479">Metal-binding</keyword>
<evidence type="ECO:0000256" key="14">
    <source>
        <dbReference type="HAMAP-Rule" id="MF_00180"/>
    </source>
</evidence>
<keyword evidence="16" id="KW-0378">Hydrolase</keyword>
<evidence type="ECO:0000256" key="13">
    <source>
        <dbReference type="ARBA" id="ARBA00023239"/>
    </source>
</evidence>
<evidence type="ECO:0000256" key="1">
    <source>
        <dbReference type="ARBA" id="ARBA00000141"/>
    </source>
</evidence>
<dbReference type="GO" id="GO:0009231">
    <property type="term" value="P:riboflavin biosynthetic process"/>
    <property type="evidence" value="ECO:0007669"/>
    <property type="project" value="UniProtKB-UniRule"/>
</dbReference>
<evidence type="ECO:0000256" key="5">
    <source>
        <dbReference type="ARBA" id="ARBA00005520"/>
    </source>
</evidence>
<sequence>MPIASVSEAIAAFKTGRFVIIVDDEDRENEGDLALAADFITPEAVNFCAKEGRGLICCAMAGRLIDKFRLPMMAPAEKNGARFGTAFTVSVEAARGVTTGISAFDRAHTMRTLIDPEAGPGDIVTPGHVFPLRARDGGVLERGGQTEASVDLARLAGLTPAAMICEIMNDDGTMARLPDLERFAARHGLKIVTVKALQDYRRARETGRSGLRAAG</sequence>
<evidence type="ECO:0000256" key="15">
    <source>
        <dbReference type="RuleBase" id="RU003843"/>
    </source>
</evidence>
<comment type="caution">
    <text evidence="14">Lacks conserved residue(s) required for the propagation of feature annotation.</text>
</comment>
<evidence type="ECO:0000256" key="4">
    <source>
        <dbReference type="ARBA" id="ARBA00004904"/>
    </source>
</evidence>
<dbReference type="SUPFAM" id="SSF55821">
    <property type="entry name" value="YrdC/RibB"/>
    <property type="match status" value="1"/>
</dbReference>
<dbReference type="GO" id="GO:0030145">
    <property type="term" value="F:manganese ion binding"/>
    <property type="evidence" value="ECO:0007669"/>
    <property type="project" value="UniProtKB-UniRule"/>
</dbReference>
<evidence type="ECO:0000256" key="7">
    <source>
        <dbReference type="ARBA" id="ARBA00012153"/>
    </source>
</evidence>
<dbReference type="InterPro" id="IPR017945">
    <property type="entry name" value="DHBP_synth_RibB-like_a/b_dom"/>
</dbReference>
<feature type="binding site" evidence="14">
    <location>
        <position position="32"/>
    </location>
    <ligand>
        <name>D-ribulose 5-phosphate</name>
        <dbReference type="ChEBI" id="CHEBI:58121"/>
    </ligand>
</feature>